<dbReference type="EMBL" id="MJMH01000172">
    <property type="protein sequence ID" value="OLQ91666.1"/>
    <property type="molecule type" value="Genomic_DNA"/>
</dbReference>
<dbReference type="InterPro" id="IPR056367">
    <property type="entry name" value="ASKHA_NBD_ParM_R1-like"/>
</dbReference>
<gene>
    <name evidence="3" type="ORF">BIY20_09695</name>
</gene>
<evidence type="ECO:0000259" key="1">
    <source>
        <dbReference type="Pfam" id="PF06406"/>
    </source>
</evidence>
<evidence type="ECO:0000313" key="4">
    <source>
        <dbReference type="Proteomes" id="UP000186039"/>
    </source>
</evidence>
<accession>A0ABX3FG82</accession>
<reference evidence="3 4" key="1">
    <citation type="submission" date="2016-09" db="EMBL/GenBank/DDBJ databases">
        <title>Genomic Taxonomy of the Vibrionaceae.</title>
        <authorList>
            <person name="Gonzalez-Castillo A."/>
            <person name="Gomez-Gil B."/>
            <person name="Enciso-Ibarra K."/>
        </authorList>
    </citation>
    <scope>NUCLEOTIDE SEQUENCE [LARGE SCALE GENOMIC DNA]</scope>
    <source>
        <strain evidence="3 4">CAIM 1902</strain>
    </source>
</reference>
<evidence type="ECO:0000313" key="3">
    <source>
        <dbReference type="EMBL" id="OLQ91666.1"/>
    </source>
</evidence>
<organism evidence="3 4">
    <name type="scientific">Vibrio panuliri</name>
    <dbReference type="NCBI Taxonomy" id="1381081"/>
    <lineage>
        <taxon>Bacteria</taxon>
        <taxon>Pseudomonadati</taxon>
        <taxon>Pseudomonadota</taxon>
        <taxon>Gammaproteobacteria</taxon>
        <taxon>Vibrionales</taxon>
        <taxon>Vibrionaceae</taxon>
        <taxon>Vibrio</taxon>
    </lineage>
</organism>
<dbReference type="Pfam" id="PF06406">
    <property type="entry name" value="StbA_N"/>
    <property type="match status" value="1"/>
</dbReference>
<dbReference type="InterPro" id="IPR043129">
    <property type="entry name" value="ATPase_NBD"/>
</dbReference>
<protein>
    <recommendedName>
        <fullName evidence="5">Plasmid segregation protein ParM/StbA domain-containing protein</fullName>
    </recommendedName>
</protein>
<dbReference type="Proteomes" id="UP000186039">
    <property type="component" value="Unassembled WGS sequence"/>
</dbReference>
<proteinExistence type="predicted"/>
<feature type="domain" description="Plasmid segregation protein ParM/StbA N-terminal" evidence="1">
    <location>
        <begin position="8"/>
        <end position="159"/>
    </location>
</feature>
<evidence type="ECO:0008006" key="5">
    <source>
        <dbReference type="Google" id="ProtNLM"/>
    </source>
</evidence>
<comment type="caution">
    <text evidence="3">The sequence shown here is derived from an EMBL/GenBank/DDBJ whole genome shotgun (WGS) entry which is preliminary data.</text>
</comment>
<name>A0ABX3FG82_9VIBR</name>
<keyword evidence="4" id="KW-1185">Reference proteome</keyword>
<dbReference type="Pfam" id="PF21522">
    <property type="entry name" value="MreB-like_C"/>
    <property type="match status" value="1"/>
</dbReference>
<dbReference type="InterPro" id="IPR049067">
    <property type="entry name" value="MreB-like_C"/>
</dbReference>
<sequence length="322" mass="34619">MTTKTPTKVVVDDGSTQAKVVHKHGGKWKGCTCITRVVHGALNKGVEVHPAAYLVGSTSYTVHASAANPMPNQSLHYQVSEYNAVAVHNALIEAGLGGVKVDLVVTLPTADFYGANGDVLVEKKKENLKSKVSNLAGRPTAIISNVSVYPEAVPIVAEVIFSPDGEYEEDFEEDSRFLVIDIGGTTTDMAVVTGSLDVENYKSVRHGVLGLMTEAEQNLMRAKGLSTIGDAYMQKAVKQGSDDQDTLDAIEAARVTLLQHIVSNTEQLAPEWRTFDRVIVAGGGSIVLKDKLHDYFGEKFETPSEPVGALAIGAYKLEMMDE</sequence>
<dbReference type="SUPFAM" id="SSF53067">
    <property type="entry name" value="Actin-like ATPase domain"/>
    <property type="match status" value="2"/>
</dbReference>
<dbReference type="CDD" id="cd24022">
    <property type="entry name" value="ASKHA_NBD_ParM_R1-like"/>
    <property type="match status" value="1"/>
</dbReference>
<feature type="domain" description="Actin homologue MreB-like C-terminal" evidence="2">
    <location>
        <begin position="179"/>
        <end position="293"/>
    </location>
</feature>
<dbReference type="InterPro" id="IPR009440">
    <property type="entry name" value="ParM/StbA_N"/>
</dbReference>
<dbReference type="RefSeq" id="WP_075715028.1">
    <property type="nucleotide sequence ID" value="NZ_AP019656.1"/>
</dbReference>
<dbReference type="Gene3D" id="3.30.420.40">
    <property type="match status" value="2"/>
</dbReference>
<evidence type="ECO:0000259" key="2">
    <source>
        <dbReference type="Pfam" id="PF21522"/>
    </source>
</evidence>